<organism evidence="1 2">
    <name type="scientific">Cellvibrio mixtus</name>
    <dbReference type="NCBI Taxonomy" id="39650"/>
    <lineage>
        <taxon>Bacteria</taxon>
        <taxon>Pseudomonadati</taxon>
        <taxon>Pseudomonadota</taxon>
        <taxon>Gammaproteobacteria</taxon>
        <taxon>Cellvibrionales</taxon>
        <taxon>Cellvibrionaceae</taxon>
        <taxon>Cellvibrio</taxon>
    </lineage>
</organism>
<evidence type="ECO:0008006" key="3">
    <source>
        <dbReference type="Google" id="ProtNLM"/>
    </source>
</evidence>
<accession>A0A266QC74</accession>
<dbReference type="SUPFAM" id="SSF69279">
    <property type="entry name" value="Phage tail proteins"/>
    <property type="match status" value="1"/>
</dbReference>
<dbReference type="RefSeq" id="WP_094984850.1">
    <property type="nucleotide sequence ID" value="NZ_NHNI01000001.1"/>
</dbReference>
<gene>
    <name evidence="1" type="ORF">CBP51_10845</name>
</gene>
<protein>
    <recommendedName>
        <fullName evidence="3">Phage tail protein</fullName>
    </recommendedName>
</protein>
<dbReference type="EMBL" id="NHNI01000001">
    <property type="protein sequence ID" value="OZY87445.1"/>
    <property type="molecule type" value="Genomic_DNA"/>
</dbReference>
<dbReference type="AlphaFoldDB" id="A0A266QC74"/>
<reference evidence="2" key="1">
    <citation type="submission" date="2017-05" db="EMBL/GenBank/DDBJ databases">
        <authorList>
            <person name="Barney B.M."/>
        </authorList>
    </citation>
    <scope>NUCLEOTIDE SEQUENCE [LARGE SCALE GENOMIC DNA]</scope>
    <source>
        <strain evidence="2">PSBB022</strain>
    </source>
</reference>
<sequence length="375" mass="41460">MLNWLDDLIRAPASCIVRIAGGEISNLYPQLVEVSALLSCSEASEVTLVFETRRQSEDRWSIHDDIRIRPWQPIYLAASFGSREEEIFQGFIRQVKVEFPEQKGAAKVTVTCQDNSLLLDRTQREQRWGDDVPVTDGEIARRILSEVGLDFLDLPGIGMSDLVVQQNETDIRFLAKRAQENAYDLFFRGARLYFGPPRFDRSPQPTILVYAGTATSCIRFDLDDDGHHPDAVIYEIATDSGDSTNPVTVTPNLPLLGSEPVSSASASQGQFAWRMSREGVNSPAQAEARAQAQVNTESLKIKANGELDGVIYGHVLLPGDPVGIDGIGSRYGGRWYVTKVEHKFDMGGYRQTFEVARNAYGDDLGMLGSVLAAVL</sequence>
<evidence type="ECO:0000313" key="2">
    <source>
        <dbReference type="Proteomes" id="UP000216101"/>
    </source>
</evidence>
<evidence type="ECO:0000313" key="1">
    <source>
        <dbReference type="EMBL" id="OZY87445.1"/>
    </source>
</evidence>
<name>A0A266QC74_9GAMM</name>
<comment type="caution">
    <text evidence="1">The sequence shown here is derived from an EMBL/GenBank/DDBJ whole genome shotgun (WGS) entry which is preliminary data.</text>
</comment>
<dbReference type="Proteomes" id="UP000216101">
    <property type="component" value="Unassembled WGS sequence"/>
</dbReference>
<proteinExistence type="predicted"/>
<keyword evidence="2" id="KW-1185">Reference proteome</keyword>